<name>A0A561PR33_9BACT</name>
<comment type="caution">
    <text evidence="1">The sequence shown here is derived from an EMBL/GenBank/DDBJ whole genome shotgun (WGS) entry which is preliminary data.</text>
</comment>
<dbReference type="EMBL" id="VIWO01000004">
    <property type="protein sequence ID" value="TWF40565.1"/>
    <property type="molecule type" value="Genomic_DNA"/>
</dbReference>
<dbReference type="AlphaFoldDB" id="A0A561PR33"/>
<sequence>MGISLAPDKYRGLGVPDIRQTRQLRELLELGALRLAIQCTDNEHIQLLEKVSPVANSCLNG</sequence>
<dbReference type="Proteomes" id="UP000320811">
    <property type="component" value="Unassembled WGS sequence"/>
</dbReference>
<proteinExistence type="predicted"/>
<dbReference type="RefSeq" id="WP_145670559.1">
    <property type="nucleotide sequence ID" value="NZ_VIWO01000004.1"/>
</dbReference>
<accession>A0A561PR33</accession>
<evidence type="ECO:0000313" key="2">
    <source>
        <dbReference type="Proteomes" id="UP000320811"/>
    </source>
</evidence>
<reference evidence="1 2" key="1">
    <citation type="submission" date="2019-06" db="EMBL/GenBank/DDBJ databases">
        <title>Sorghum-associated microbial communities from plants grown in Nebraska, USA.</title>
        <authorList>
            <person name="Schachtman D."/>
        </authorList>
    </citation>
    <scope>NUCLEOTIDE SEQUENCE [LARGE SCALE GENOMIC DNA]</scope>
    <source>
        <strain evidence="1 2">1209</strain>
    </source>
</reference>
<keyword evidence="2" id="KW-1185">Reference proteome</keyword>
<organism evidence="1 2">
    <name type="scientific">Chitinophaga polysaccharea</name>
    <dbReference type="NCBI Taxonomy" id="1293035"/>
    <lineage>
        <taxon>Bacteria</taxon>
        <taxon>Pseudomonadati</taxon>
        <taxon>Bacteroidota</taxon>
        <taxon>Chitinophagia</taxon>
        <taxon>Chitinophagales</taxon>
        <taxon>Chitinophagaceae</taxon>
        <taxon>Chitinophaga</taxon>
    </lineage>
</organism>
<gene>
    <name evidence="1" type="ORF">FHW36_104247</name>
</gene>
<evidence type="ECO:0000313" key="1">
    <source>
        <dbReference type="EMBL" id="TWF40565.1"/>
    </source>
</evidence>
<protein>
    <submittedName>
        <fullName evidence="1">Uncharacterized protein</fullName>
    </submittedName>
</protein>